<evidence type="ECO:0000313" key="7">
    <source>
        <dbReference type="Proteomes" id="UP000006727"/>
    </source>
</evidence>
<dbReference type="InterPro" id="IPR015943">
    <property type="entry name" value="WD40/YVTN_repeat-like_dom_sf"/>
</dbReference>
<reference evidence="6" key="3">
    <citation type="submission" date="2020-12" db="UniProtKB">
        <authorList>
            <consortium name="EnsemblPlants"/>
        </authorList>
    </citation>
    <scope>IDENTIFICATION</scope>
</reference>
<dbReference type="EnsemblPlants" id="Pp3c8_19810V3.10">
    <property type="protein sequence ID" value="Pp3c8_19810V3.10"/>
    <property type="gene ID" value="Pp3c8_19810"/>
</dbReference>
<evidence type="ECO:0000313" key="6">
    <source>
        <dbReference type="EnsemblPlants" id="Pp3c8_19810V3.10"/>
    </source>
</evidence>
<keyword evidence="1 3" id="KW-0853">WD repeat</keyword>
<dbReference type="Gene3D" id="1.20.1280.50">
    <property type="match status" value="1"/>
</dbReference>
<organism evidence="6 7">
    <name type="scientific">Physcomitrium patens</name>
    <name type="common">Spreading-leaved earth moss</name>
    <name type="synonym">Physcomitrella patens</name>
    <dbReference type="NCBI Taxonomy" id="3218"/>
    <lineage>
        <taxon>Eukaryota</taxon>
        <taxon>Viridiplantae</taxon>
        <taxon>Streptophyta</taxon>
        <taxon>Embryophyta</taxon>
        <taxon>Bryophyta</taxon>
        <taxon>Bryophytina</taxon>
        <taxon>Bryopsida</taxon>
        <taxon>Funariidae</taxon>
        <taxon>Funariales</taxon>
        <taxon>Funariaceae</taxon>
        <taxon>Physcomitrium</taxon>
    </lineage>
</organism>
<evidence type="ECO:0000259" key="5">
    <source>
        <dbReference type="Pfam" id="PF12937"/>
    </source>
</evidence>
<dbReference type="FunCoup" id="A0A7I4FUU3">
    <property type="interactions" value="1897"/>
</dbReference>
<dbReference type="InterPro" id="IPR001680">
    <property type="entry name" value="WD40_rpt"/>
</dbReference>
<dbReference type="CDD" id="cd09917">
    <property type="entry name" value="F-box_SF"/>
    <property type="match status" value="1"/>
</dbReference>
<accession>A0A7I4FUU3</accession>
<dbReference type="Pfam" id="PF00400">
    <property type="entry name" value="WD40"/>
    <property type="match status" value="3"/>
</dbReference>
<sequence>MEHFARGKVKMKAETKTRKAEQSPWGSGAADVLLLVFVRLPAASLARASAVCTAWHNVVTNCPFVWEKALEEQRKELKLKLSQSDVKLVSELDFRTRAATMYQRAHLVHGKMYCRWWKAHPSRADCCHMSMNTIVSGSTDQTVRVWCASSLHCLEEYKVSKPKSPVVDLEFDANKTRGQIIAAAGAEVWVWNRNRGGRVTHQMGGHGCRLYCLSCTESDVSVGCADGAARIFDLYSGRCSRILRCHSAAVSSLCVQEEMSVLATGSRDGSVQICDTSTGEIVARLLRPSPMREVECLQWGRNGHFLFAGTSVGRLCCWDIRKQAILWQKEHDRSVMKSLHLQEYGLETLVTGSMNGIVRVWDSSSGNCLVSIRPCDNSDTGSVSRWSETAVPQGGISNSSSVMSPLKQVPILCVRVGSTRILTSHTDGSLALCQIQLQELR</sequence>
<keyword evidence="2" id="KW-0677">Repeat</keyword>
<protein>
    <recommendedName>
        <fullName evidence="5">F-box domain-containing protein</fullName>
    </recommendedName>
</protein>
<dbReference type="EMBL" id="ABEU02000008">
    <property type="status" value="NOT_ANNOTATED_CDS"/>
    <property type="molecule type" value="Genomic_DNA"/>
</dbReference>
<dbReference type="InterPro" id="IPR036047">
    <property type="entry name" value="F-box-like_dom_sf"/>
</dbReference>
<name>A0A7I4FUU3_PHYPA</name>
<dbReference type="PANTHER" id="PTHR44436:SF1">
    <property type="entry name" value="F-BOX_WD REPEAT-CONTAINING PROTEIN 2"/>
    <property type="match status" value="1"/>
</dbReference>
<dbReference type="AlphaFoldDB" id="A0A7I4FUU3"/>
<feature type="region of interest" description="Disordered" evidence="4">
    <location>
        <begin position="1"/>
        <end position="22"/>
    </location>
</feature>
<dbReference type="Proteomes" id="UP000006727">
    <property type="component" value="Chromosome 8"/>
</dbReference>
<evidence type="ECO:0000256" key="2">
    <source>
        <dbReference type="ARBA" id="ARBA00022737"/>
    </source>
</evidence>
<proteinExistence type="predicted"/>
<dbReference type="Gramene" id="Pp3c8_19810V3.10">
    <property type="protein sequence ID" value="Pp3c8_19810V3.10"/>
    <property type="gene ID" value="Pp3c8_19810"/>
</dbReference>
<feature type="repeat" description="WD" evidence="3">
    <location>
        <begin position="349"/>
        <end position="371"/>
    </location>
</feature>
<dbReference type="InterPro" id="IPR036322">
    <property type="entry name" value="WD40_repeat_dom_sf"/>
</dbReference>
<reference evidence="6 7" key="2">
    <citation type="journal article" date="2018" name="Plant J.">
        <title>The Physcomitrella patens chromosome-scale assembly reveals moss genome structure and evolution.</title>
        <authorList>
            <person name="Lang D."/>
            <person name="Ullrich K.K."/>
            <person name="Murat F."/>
            <person name="Fuchs J."/>
            <person name="Jenkins J."/>
            <person name="Haas F.B."/>
            <person name="Piednoel M."/>
            <person name="Gundlach H."/>
            <person name="Van Bel M."/>
            <person name="Meyberg R."/>
            <person name="Vives C."/>
            <person name="Morata J."/>
            <person name="Symeonidi A."/>
            <person name="Hiss M."/>
            <person name="Muchero W."/>
            <person name="Kamisugi Y."/>
            <person name="Saleh O."/>
            <person name="Blanc G."/>
            <person name="Decker E.L."/>
            <person name="van Gessel N."/>
            <person name="Grimwood J."/>
            <person name="Hayes R.D."/>
            <person name="Graham S.W."/>
            <person name="Gunter L.E."/>
            <person name="McDaniel S.F."/>
            <person name="Hoernstein S.N.W."/>
            <person name="Larsson A."/>
            <person name="Li F.W."/>
            <person name="Perroud P.F."/>
            <person name="Phillips J."/>
            <person name="Ranjan P."/>
            <person name="Rokshar D.S."/>
            <person name="Rothfels C.J."/>
            <person name="Schneider L."/>
            <person name="Shu S."/>
            <person name="Stevenson D.W."/>
            <person name="Thummler F."/>
            <person name="Tillich M."/>
            <person name="Villarreal Aguilar J.C."/>
            <person name="Widiez T."/>
            <person name="Wong G.K."/>
            <person name="Wymore A."/>
            <person name="Zhang Y."/>
            <person name="Zimmer A.D."/>
            <person name="Quatrano R.S."/>
            <person name="Mayer K.F.X."/>
            <person name="Goodstein D."/>
            <person name="Casacuberta J.M."/>
            <person name="Vandepoele K."/>
            <person name="Reski R."/>
            <person name="Cuming A.C."/>
            <person name="Tuskan G.A."/>
            <person name="Maumus F."/>
            <person name="Salse J."/>
            <person name="Schmutz J."/>
            <person name="Rensing S.A."/>
        </authorList>
    </citation>
    <scope>NUCLEOTIDE SEQUENCE [LARGE SCALE GENOMIC DNA]</scope>
    <source>
        <strain evidence="6 7">cv. Gransden 2004</strain>
    </source>
</reference>
<evidence type="ECO:0000256" key="4">
    <source>
        <dbReference type="SAM" id="MobiDB-lite"/>
    </source>
</evidence>
<dbReference type="Gene3D" id="2.130.10.10">
    <property type="entry name" value="YVTN repeat-like/Quinoprotein amine dehydrogenase"/>
    <property type="match status" value="1"/>
</dbReference>
<feature type="domain" description="F-box" evidence="5">
    <location>
        <begin position="31"/>
        <end position="68"/>
    </location>
</feature>
<dbReference type="SUPFAM" id="SSF50978">
    <property type="entry name" value="WD40 repeat-like"/>
    <property type="match status" value="1"/>
</dbReference>
<dbReference type="InParanoid" id="A0A7I4FUU3"/>
<dbReference type="PANTHER" id="PTHR44436">
    <property type="entry name" value="F-BOX/WD REPEAT-CONTAINING PROTEIN 2"/>
    <property type="match status" value="1"/>
</dbReference>
<feature type="repeat" description="WD" evidence="3">
    <location>
        <begin position="243"/>
        <end position="284"/>
    </location>
</feature>
<dbReference type="InterPro" id="IPR042627">
    <property type="entry name" value="FBXW2"/>
</dbReference>
<dbReference type="PROSITE" id="PS50082">
    <property type="entry name" value="WD_REPEATS_2"/>
    <property type="match status" value="2"/>
</dbReference>
<evidence type="ECO:0000256" key="1">
    <source>
        <dbReference type="ARBA" id="ARBA00022574"/>
    </source>
</evidence>
<dbReference type="SUPFAM" id="SSF81383">
    <property type="entry name" value="F-box domain"/>
    <property type="match status" value="1"/>
</dbReference>
<reference evidence="6 7" key="1">
    <citation type="journal article" date="2008" name="Science">
        <title>The Physcomitrella genome reveals evolutionary insights into the conquest of land by plants.</title>
        <authorList>
            <person name="Rensing S."/>
            <person name="Lang D."/>
            <person name="Zimmer A."/>
            <person name="Terry A."/>
            <person name="Salamov A."/>
            <person name="Shapiro H."/>
            <person name="Nishiyama T."/>
            <person name="Perroud P.-F."/>
            <person name="Lindquist E."/>
            <person name="Kamisugi Y."/>
            <person name="Tanahashi T."/>
            <person name="Sakakibara K."/>
            <person name="Fujita T."/>
            <person name="Oishi K."/>
            <person name="Shin-I T."/>
            <person name="Kuroki Y."/>
            <person name="Toyoda A."/>
            <person name="Suzuki Y."/>
            <person name="Hashimoto A."/>
            <person name="Yamaguchi K."/>
            <person name="Sugano A."/>
            <person name="Kohara Y."/>
            <person name="Fujiyama A."/>
            <person name="Anterola A."/>
            <person name="Aoki S."/>
            <person name="Ashton N."/>
            <person name="Barbazuk W.B."/>
            <person name="Barker E."/>
            <person name="Bennetzen J."/>
            <person name="Bezanilla M."/>
            <person name="Blankenship R."/>
            <person name="Cho S.H."/>
            <person name="Dutcher S."/>
            <person name="Estelle M."/>
            <person name="Fawcett J.A."/>
            <person name="Gundlach H."/>
            <person name="Hanada K."/>
            <person name="Heyl A."/>
            <person name="Hicks K.A."/>
            <person name="Hugh J."/>
            <person name="Lohr M."/>
            <person name="Mayer K."/>
            <person name="Melkozernov A."/>
            <person name="Murata T."/>
            <person name="Nelson D."/>
            <person name="Pils B."/>
            <person name="Prigge M."/>
            <person name="Reiss B."/>
            <person name="Renner T."/>
            <person name="Rombauts S."/>
            <person name="Rushton P."/>
            <person name="Sanderfoot A."/>
            <person name="Schween G."/>
            <person name="Shiu S.-H."/>
            <person name="Stueber K."/>
            <person name="Theodoulou F.L."/>
            <person name="Tu H."/>
            <person name="Van de Peer Y."/>
            <person name="Verrier P.J."/>
            <person name="Waters E."/>
            <person name="Wood A."/>
            <person name="Yang L."/>
            <person name="Cove D."/>
            <person name="Cuming A."/>
            <person name="Hasebe M."/>
            <person name="Lucas S."/>
            <person name="Mishler D.B."/>
            <person name="Reski R."/>
            <person name="Grigoriev I."/>
            <person name="Quatrano R.S."/>
            <person name="Boore J.L."/>
        </authorList>
    </citation>
    <scope>NUCLEOTIDE SEQUENCE [LARGE SCALE GENOMIC DNA]</scope>
    <source>
        <strain evidence="6 7">cv. Gransden 2004</strain>
    </source>
</reference>
<evidence type="ECO:0000256" key="3">
    <source>
        <dbReference type="PROSITE-ProRule" id="PRU00221"/>
    </source>
</evidence>
<dbReference type="SMART" id="SM00320">
    <property type="entry name" value="WD40"/>
    <property type="match status" value="7"/>
</dbReference>
<dbReference type="InterPro" id="IPR001810">
    <property type="entry name" value="F-box_dom"/>
</dbReference>
<keyword evidence="7" id="KW-1185">Reference proteome</keyword>
<feature type="compositionally biased region" description="Basic and acidic residues" evidence="4">
    <location>
        <begin position="1"/>
        <end position="21"/>
    </location>
</feature>
<dbReference type="OMA" id="GARMECL"/>
<dbReference type="Pfam" id="PF12937">
    <property type="entry name" value="F-box-like"/>
    <property type="match status" value="1"/>
</dbReference>